<keyword evidence="5" id="KW-0378">Hydrolase</keyword>
<evidence type="ECO:0000256" key="3">
    <source>
        <dbReference type="ARBA" id="ARBA00023125"/>
    </source>
</evidence>
<sequence length="475" mass="53250">MDTKKLRQKILDLAIRGKLVPQDPNDEPASVLLERIKEEKERLIKEGKIKRSKKTTSSDTYHYRQLECVPFEIPNSWVWATLGDIGTWQAGGTPSRSNKTYYGGSIPWLKTGDLNDGLITDIPESITEEAVANSSAKINPVGSVLIAMYGATIGKLGILTFPATTNQACCACIEYYAVIQSYLFYFLLSQRTTFISKGGGGAQPNISKEIIVNTTIPLPPLAEQQRIVTEIQRCFALINQIEQRKVDLQTTIKQLKNRTLDLAIHGKLVSQDPNDEPASKLLKRINPKAKITSDNEHYENLPNGWCYASIKEVFKINPRNKADDSSKAGFISMTNISDGYFNTFRYETRQWYEVKTGFTHFADGDIAVAKISPCLENRKSIILKDLPNGIGAGTTELYIFRSQCIDAKYGLFFFKSDYFINQCINSFNGVVGQQRVSKSIIEDIDIAIPPLEEQMRIANKVSLLFSTLDKIAEEL</sequence>
<dbReference type="RefSeq" id="WP_118391649.1">
    <property type="nucleotide sequence ID" value="NZ_QRZQ01000007.1"/>
</dbReference>
<feature type="domain" description="Type I restriction modification DNA specificity" evidence="4">
    <location>
        <begin position="75"/>
        <end position="244"/>
    </location>
</feature>
<dbReference type="EMBL" id="VWFP01000010">
    <property type="protein sequence ID" value="KAA4627107.1"/>
    <property type="molecule type" value="Genomic_DNA"/>
</dbReference>
<dbReference type="PANTHER" id="PTHR43140">
    <property type="entry name" value="TYPE-1 RESTRICTION ENZYME ECOKI SPECIFICITY PROTEIN"/>
    <property type="match status" value="1"/>
</dbReference>
<keyword evidence="3" id="KW-0238">DNA-binding</keyword>
<dbReference type="CDD" id="cd17515">
    <property type="entry name" value="RMtype1_S_MjaORF132P_Sau1132ORF3780P-TRD1-CR1_like"/>
    <property type="match status" value="1"/>
</dbReference>
<dbReference type="GO" id="GO:0003677">
    <property type="term" value="F:DNA binding"/>
    <property type="evidence" value="ECO:0007669"/>
    <property type="project" value="UniProtKB-KW"/>
</dbReference>
<keyword evidence="2" id="KW-0680">Restriction system</keyword>
<dbReference type="InterPro" id="IPR044946">
    <property type="entry name" value="Restrct_endonuc_typeI_TRD_sf"/>
</dbReference>
<organism evidence="5 6">
    <name type="scientific">Bacteroides ovatus</name>
    <dbReference type="NCBI Taxonomy" id="28116"/>
    <lineage>
        <taxon>Bacteria</taxon>
        <taxon>Pseudomonadati</taxon>
        <taxon>Bacteroidota</taxon>
        <taxon>Bacteroidia</taxon>
        <taxon>Bacteroidales</taxon>
        <taxon>Bacteroidaceae</taxon>
        <taxon>Bacteroides</taxon>
    </lineage>
</organism>
<dbReference type="GO" id="GO:0009307">
    <property type="term" value="P:DNA restriction-modification system"/>
    <property type="evidence" value="ECO:0007669"/>
    <property type="project" value="UniProtKB-KW"/>
</dbReference>
<keyword evidence="5" id="KW-0255">Endonuclease</keyword>
<dbReference type="PANTHER" id="PTHR43140:SF1">
    <property type="entry name" value="TYPE I RESTRICTION ENZYME ECOKI SPECIFICITY SUBUNIT"/>
    <property type="match status" value="1"/>
</dbReference>
<dbReference type="AlphaFoldDB" id="A0A7J4XYG4"/>
<reference evidence="5 6" key="1">
    <citation type="journal article" date="2019" name="Nat. Med.">
        <title>A library of human gut bacterial isolates paired with longitudinal multiomics data enables mechanistic microbiome research.</title>
        <authorList>
            <person name="Poyet M."/>
            <person name="Groussin M."/>
            <person name="Gibbons S.M."/>
            <person name="Avila-Pacheco J."/>
            <person name="Jiang X."/>
            <person name="Kearney S.M."/>
            <person name="Perrotta A.R."/>
            <person name="Berdy B."/>
            <person name="Zhao S."/>
            <person name="Lieberman T.D."/>
            <person name="Swanson P.K."/>
            <person name="Smith M."/>
            <person name="Roesemann S."/>
            <person name="Alexander J.E."/>
            <person name="Rich S.A."/>
            <person name="Livny J."/>
            <person name="Vlamakis H."/>
            <person name="Clish C."/>
            <person name="Bullock K."/>
            <person name="Deik A."/>
            <person name="Scott J."/>
            <person name="Pierce K.A."/>
            <person name="Xavier R.J."/>
            <person name="Alm E.J."/>
        </authorList>
    </citation>
    <scope>NUCLEOTIDE SEQUENCE [LARGE SCALE GENOMIC DNA]</scope>
    <source>
        <strain evidence="5 6">BIOML-A15</strain>
    </source>
</reference>
<evidence type="ECO:0000313" key="5">
    <source>
        <dbReference type="EMBL" id="KAA4627107.1"/>
    </source>
</evidence>
<dbReference type="GO" id="GO:0004519">
    <property type="term" value="F:endonuclease activity"/>
    <property type="evidence" value="ECO:0007669"/>
    <property type="project" value="UniProtKB-KW"/>
</dbReference>
<dbReference type="InterPro" id="IPR000055">
    <property type="entry name" value="Restrct_endonuc_typeI_TRD"/>
</dbReference>
<dbReference type="CDD" id="cd17260">
    <property type="entry name" value="RMtype1_S_EcoEI-TRD1-CR1_like"/>
    <property type="match status" value="1"/>
</dbReference>
<dbReference type="SUPFAM" id="SSF116734">
    <property type="entry name" value="DNA methylase specificity domain"/>
    <property type="match status" value="2"/>
</dbReference>
<dbReference type="InterPro" id="IPR051212">
    <property type="entry name" value="Type-I_RE_S_subunit"/>
</dbReference>
<protein>
    <submittedName>
        <fullName evidence="5">Restriction endonuclease subunit S</fullName>
    </submittedName>
</protein>
<evidence type="ECO:0000256" key="1">
    <source>
        <dbReference type="ARBA" id="ARBA00010923"/>
    </source>
</evidence>
<dbReference type="Proteomes" id="UP000424805">
    <property type="component" value="Unassembled WGS sequence"/>
</dbReference>
<dbReference type="Gene3D" id="3.90.220.20">
    <property type="entry name" value="DNA methylase specificity domains"/>
    <property type="match status" value="2"/>
</dbReference>
<name>A0A7J4XYG4_BACOV</name>
<accession>A0A7J4XYG4</accession>
<evidence type="ECO:0000313" key="6">
    <source>
        <dbReference type="Proteomes" id="UP000424805"/>
    </source>
</evidence>
<dbReference type="Pfam" id="PF01420">
    <property type="entry name" value="Methylase_S"/>
    <property type="match status" value="2"/>
</dbReference>
<comment type="similarity">
    <text evidence="1">Belongs to the type-I restriction system S methylase family.</text>
</comment>
<gene>
    <name evidence="5" type="ORF">F3B90_11495</name>
</gene>
<keyword evidence="5" id="KW-0540">Nuclease</keyword>
<evidence type="ECO:0000259" key="4">
    <source>
        <dbReference type="Pfam" id="PF01420"/>
    </source>
</evidence>
<evidence type="ECO:0000256" key="2">
    <source>
        <dbReference type="ARBA" id="ARBA00022747"/>
    </source>
</evidence>
<comment type="caution">
    <text evidence="5">The sequence shown here is derived from an EMBL/GenBank/DDBJ whole genome shotgun (WGS) entry which is preliminary data.</text>
</comment>
<feature type="domain" description="Type I restriction modification DNA specificity" evidence="4">
    <location>
        <begin position="302"/>
        <end position="467"/>
    </location>
</feature>
<proteinExistence type="inferred from homology"/>